<sequence>MPMYEYLCNECGAVFTEILTVAEMEKRKMPCPKCKSKDVKRIVSHIHTITTKKS</sequence>
<accession>A0A6P1ZLY8</accession>
<keyword evidence="5" id="KW-1185">Reference proteome</keyword>
<dbReference type="OrthoDB" id="9813321at2"/>
<evidence type="ECO:0000313" key="2">
    <source>
        <dbReference type="EMBL" id="QJT08770.1"/>
    </source>
</evidence>
<dbReference type="EMBL" id="CP039543">
    <property type="protein sequence ID" value="QJT08770.1"/>
    <property type="molecule type" value="Genomic_DNA"/>
</dbReference>
<evidence type="ECO:0000313" key="4">
    <source>
        <dbReference type="Proteomes" id="UP000434052"/>
    </source>
</evidence>
<dbReference type="SMART" id="SM00834">
    <property type="entry name" value="CxxC_CXXC_SSSS"/>
    <property type="match status" value="1"/>
</dbReference>
<dbReference type="NCBIfam" id="TIGR02605">
    <property type="entry name" value="CxxC_CxxC_SSSS"/>
    <property type="match status" value="1"/>
</dbReference>
<dbReference type="InterPro" id="IPR013429">
    <property type="entry name" value="Regulatory_FmdB_Zinc_ribbon"/>
</dbReference>
<feature type="domain" description="Putative regulatory protein FmdB zinc ribbon" evidence="1">
    <location>
        <begin position="1"/>
        <end position="44"/>
    </location>
</feature>
<proteinExistence type="predicted"/>
<reference evidence="2 5" key="2">
    <citation type="submission" date="2019-04" db="EMBL/GenBank/DDBJ databases">
        <title>Isolation and culture of sulfate reducing bacteria from the cold seep of the South China Sea.</title>
        <authorList>
            <person name="Sun C."/>
            <person name="Liu R."/>
        </authorList>
    </citation>
    <scope>NUCLEOTIDE SEQUENCE [LARGE SCALE GENOMIC DNA]</scope>
    <source>
        <strain evidence="2 5">CS1</strain>
    </source>
</reference>
<dbReference type="EMBL" id="QMIF01000001">
    <property type="protein sequence ID" value="TVM36803.1"/>
    <property type="molecule type" value="Genomic_DNA"/>
</dbReference>
<evidence type="ECO:0000259" key="1">
    <source>
        <dbReference type="SMART" id="SM00834"/>
    </source>
</evidence>
<dbReference type="Pfam" id="PF09723">
    <property type="entry name" value="Zn_ribbon_8"/>
    <property type="match status" value="1"/>
</dbReference>
<dbReference type="Proteomes" id="UP000434052">
    <property type="component" value="Unassembled WGS sequence"/>
</dbReference>
<reference evidence="3 4" key="1">
    <citation type="submission" date="2018-06" db="EMBL/GenBank/DDBJ databases">
        <title>Complete genome of Desulfovibrio marinus P48SEP.</title>
        <authorList>
            <person name="Crispim J.S."/>
            <person name="Vidigal P.M.P."/>
            <person name="Silva L.C.F."/>
            <person name="Araujo L.C."/>
            <person name="Laguardia C.N."/>
            <person name="Dias R.S."/>
            <person name="Sousa M.P."/>
            <person name="Paula S.O."/>
            <person name="Silva C."/>
        </authorList>
    </citation>
    <scope>NUCLEOTIDE SEQUENCE [LARGE SCALE GENOMIC DNA]</scope>
    <source>
        <strain evidence="3 4">P48SEP</strain>
    </source>
</reference>
<dbReference type="RefSeq" id="WP_144233853.1">
    <property type="nucleotide sequence ID" value="NZ_CP039543.1"/>
</dbReference>
<evidence type="ECO:0000313" key="5">
    <source>
        <dbReference type="Proteomes" id="UP000503251"/>
    </source>
</evidence>
<protein>
    <submittedName>
        <fullName evidence="3">Zinc ribbon domain-containing protein</fullName>
    </submittedName>
</protein>
<evidence type="ECO:0000313" key="3">
    <source>
        <dbReference type="EMBL" id="TVM36803.1"/>
    </source>
</evidence>
<dbReference type="Gene3D" id="2.20.28.30">
    <property type="entry name" value="RNA polymerase ii, chain L"/>
    <property type="match status" value="1"/>
</dbReference>
<dbReference type="Proteomes" id="UP000503251">
    <property type="component" value="Chromosome"/>
</dbReference>
<gene>
    <name evidence="3" type="ORF">DQK91_02465</name>
    <name evidence="2" type="ORF">E8L03_07445</name>
</gene>
<dbReference type="AlphaFoldDB" id="A0A6P1ZLY8"/>
<name>A0A6P1ZLY8_9BACT</name>
<organism evidence="3 4">
    <name type="scientific">Oceanidesulfovibrio marinus</name>
    <dbReference type="NCBI Taxonomy" id="370038"/>
    <lineage>
        <taxon>Bacteria</taxon>
        <taxon>Pseudomonadati</taxon>
        <taxon>Thermodesulfobacteriota</taxon>
        <taxon>Desulfovibrionia</taxon>
        <taxon>Desulfovibrionales</taxon>
        <taxon>Desulfovibrionaceae</taxon>
        <taxon>Oceanidesulfovibrio</taxon>
    </lineage>
</organism>